<reference evidence="1" key="1">
    <citation type="submission" date="2018-05" db="EMBL/GenBank/DDBJ databases">
        <authorList>
            <person name="Lanie J.A."/>
            <person name="Ng W.-L."/>
            <person name="Kazmierczak K.M."/>
            <person name="Andrzejewski T.M."/>
            <person name="Davidsen T.M."/>
            <person name="Wayne K.J."/>
            <person name="Tettelin H."/>
            <person name="Glass J.I."/>
            <person name="Rusch D."/>
            <person name="Podicherti R."/>
            <person name="Tsui H.-C.T."/>
            <person name="Winkler M.E."/>
        </authorList>
    </citation>
    <scope>NUCLEOTIDE SEQUENCE</scope>
</reference>
<accession>A0A383AXX7</accession>
<dbReference type="EMBL" id="UINC01195904">
    <property type="protein sequence ID" value="SVE12687.1"/>
    <property type="molecule type" value="Genomic_DNA"/>
</dbReference>
<protein>
    <submittedName>
        <fullName evidence="1">Uncharacterized protein</fullName>
    </submittedName>
</protein>
<name>A0A383AXX7_9ZZZZ</name>
<proteinExistence type="predicted"/>
<gene>
    <name evidence="1" type="ORF">METZ01_LOCUS465541</name>
</gene>
<dbReference type="AlphaFoldDB" id="A0A383AXX7"/>
<evidence type="ECO:0000313" key="1">
    <source>
        <dbReference type="EMBL" id="SVE12687.1"/>
    </source>
</evidence>
<organism evidence="1">
    <name type="scientific">marine metagenome</name>
    <dbReference type="NCBI Taxonomy" id="408172"/>
    <lineage>
        <taxon>unclassified sequences</taxon>
        <taxon>metagenomes</taxon>
        <taxon>ecological metagenomes</taxon>
    </lineage>
</organism>
<sequence length="44" mass="5071">MQEIPQNQTQMAASGISAHFGLVMKPHPETVIQTEFRMLLILFW</sequence>